<name>A0A8H7PN46_MORIS</name>
<gene>
    <name evidence="3" type="ORF">INT43_007704</name>
</gene>
<dbReference type="InterPro" id="IPR023631">
    <property type="entry name" value="Amidase_dom"/>
</dbReference>
<dbReference type="SUPFAM" id="SSF75304">
    <property type="entry name" value="Amidase signature (AS) enzymes"/>
    <property type="match status" value="1"/>
</dbReference>
<keyword evidence="4" id="KW-1185">Reference proteome</keyword>
<accession>A0A8H7PN46</accession>
<feature type="compositionally biased region" description="Polar residues" evidence="1">
    <location>
        <begin position="112"/>
        <end position="130"/>
    </location>
</feature>
<sequence length="491" mass="54131">TKILFTYGLMYPIIRGIIEINPDLYELANSLDEERQNGHVRGPMHGIPILIKDNIATADKMNTTCGSDALLGSIVPRDAHVVTLLRENGAIIMGKANLAEWADMRSTNYSEGWSARGGQSRNAYNLTQDPAGSSSGSAHSVAANMVSVAIGTETDSSVIGPAQRAGIIGIKPTVGITSRSGVVPEAHSQDTVGVFGRTFMDAVHVLNIIRGVDDKDPVTRQQLGRIPPSYIPYVSDKSALEGIRIGIPWNRIWQSPTTVNQLPQLLCAIKELKEAGAIIINNTDIPGIDQLSPDPPTWNWSYKNTLNRNNESEFTVICYEFKRDLNKYLAELKESPVRTLTDIIQYNLNHSETEMKYFKQELLDMCDADPFTEEEYKAALTYTRKTTREQGIDAALKKYNVETLLVPSDNWSLSAQIPAQAGYPMVTIPAGIDQFGVPFGIGLWGTAYSEPMLIKIGSAIDDTLRQRVPPQFFAFQATNIPVADQYGVYYP</sequence>
<organism evidence="3 4">
    <name type="scientific">Mortierella isabellina</name>
    <name type="common">Filamentous fungus</name>
    <name type="synonym">Umbelopsis isabellina</name>
    <dbReference type="NCBI Taxonomy" id="91625"/>
    <lineage>
        <taxon>Eukaryota</taxon>
        <taxon>Fungi</taxon>
        <taxon>Fungi incertae sedis</taxon>
        <taxon>Mucoromycota</taxon>
        <taxon>Mucoromycotina</taxon>
        <taxon>Umbelopsidomycetes</taxon>
        <taxon>Umbelopsidales</taxon>
        <taxon>Umbelopsidaceae</taxon>
        <taxon>Umbelopsis</taxon>
    </lineage>
</organism>
<evidence type="ECO:0000313" key="4">
    <source>
        <dbReference type="Proteomes" id="UP000654370"/>
    </source>
</evidence>
<dbReference type="Pfam" id="PF01425">
    <property type="entry name" value="Amidase"/>
    <property type="match status" value="1"/>
</dbReference>
<reference evidence="3" key="1">
    <citation type="submission" date="2020-12" db="EMBL/GenBank/DDBJ databases">
        <title>Metabolic potential, ecology and presence of endohyphal bacteria is reflected in genomic diversity of Mucoromycotina.</title>
        <authorList>
            <person name="Muszewska A."/>
            <person name="Okrasinska A."/>
            <person name="Steczkiewicz K."/>
            <person name="Drgas O."/>
            <person name="Orlowska M."/>
            <person name="Perlinska-Lenart U."/>
            <person name="Aleksandrzak-Piekarczyk T."/>
            <person name="Szatraj K."/>
            <person name="Zielenkiewicz U."/>
            <person name="Pilsyk S."/>
            <person name="Malc E."/>
            <person name="Mieczkowski P."/>
            <person name="Kruszewska J.S."/>
            <person name="Biernat P."/>
            <person name="Pawlowska J."/>
        </authorList>
    </citation>
    <scope>NUCLEOTIDE SEQUENCE</scope>
    <source>
        <strain evidence="3">WA0000067209</strain>
    </source>
</reference>
<feature type="region of interest" description="Disordered" evidence="1">
    <location>
        <begin position="112"/>
        <end position="138"/>
    </location>
</feature>
<protein>
    <recommendedName>
        <fullName evidence="2">Amidase domain-containing protein</fullName>
    </recommendedName>
</protein>
<feature type="non-terminal residue" evidence="3">
    <location>
        <position position="1"/>
    </location>
</feature>
<dbReference type="PANTHER" id="PTHR42678:SF37">
    <property type="entry name" value="AMIDASE C869.01-RELATED"/>
    <property type="match status" value="1"/>
</dbReference>
<dbReference type="Gene3D" id="3.90.1300.10">
    <property type="entry name" value="Amidase signature (AS) domain"/>
    <property type="match status" value="1"/>
</dbReference>
<evidence type="ECO:0000259" key="2">
    <source>
        <dbReference type="Pfam" id="PF01425"/>
    </source>
</evidence>
<comment type="caution">
    <text evidence="3">The sequence shown here is derived from an EMBL/GenBank/DDBJ whole genome shotgun (WGS) entry which is preliminary data.</text>
</comment>
<proteinExistence type="predicted"/>
<dbReference type="AlphaFoldDB" id="A0A8H7PN46"/>
<feature type="domain" description="Amidase" evidence="2">
    <location>
        <begin position="19"/>
        <end position="453"/>
    </location>
</feature>
<dbReference type="PANTHER" id="PTHR42678">
    <property type="entry name" value="AMIDASE"/>
    <property type="match status" value="1"/>
</dbReference>
<dbReference type="OrthoDB" id="566138at2759"/>
<dbReference type="Proteomes" id="UP000654370">
    <property type="component" value="Unassembled WGS sequence"/>
</dbReference>
<evidence type="ECO:0000256" key="1">
    <source>
        <dbReference type="SAM" id="MobiDB-lite"/>
    </source>
</evidence>
<dbReference type="InterPro" id="IPR036928">
    <property type="entry name" value="AS_sf"/>
</dbReference>
<dbReference type="EMBL" id="JAEPQZ010000009">
    <property type="protein sequence ID" value="KAG2177048.1"/>
    <property type="molecule type" value="Genomic_DNA"/>
</dbReference>
<evidence type="ECO:0000313" key="3">
    <source>
        <dbReference type="EMBL" id="KAG2177048.1"/>
    </source>
</evidence>